<dbReference type="RefSeq" id="WP_092498760.1">
    <property type="nucleotide sequence ID" value="NZ_FNFV01000002.1"/>
</dbReference>
<protein>
    <submittedName>
        <fullName evidence="4">Murein DD-endopeptidase MepM and murein hydrolase activator NlpD, contain LysM domain</fullName>
    </submittedName>
</protein>
<organism evidence="4 5">
    <name type="scientific">Meinhardsimonia xiamenensis</name>
    <dbReference type="NCBI Taxonomy" id="990712"/>
    <lineage>
        <taxon>Bacteria</taxon>
        <taxon>Pseudomonadati</taxon>
        <taxon>Pseudomonadota</taxon>
        <taxon>Alphaproteobacteria</taxon>
        <taxon>Rhodobacterales</taxon>
        <taxon>Paracoccaceae</taxon>
        <taxon>Meinhardsimonia</taxon>
    </lineage>
</organism>
<dbReference type="Pfam" id="PF01476">
    <property type="entry name" value="LysM"/>
    <property type="match status" value="2"/>
</dbReference>
<dbReference type="CDD" id="cd00118">
    <property type="entry name" value="LysM"/>
    <property type="match status" value="2"/>
</dbReference>
<dbReference type="GO" id="GO:0004222">
    <property type="term" value="F:metalloendopeptidase activity"/>
    <property type="evidence" value="ECO:0007669"/>
    <property type="project" value="TreeGrafter"/>
</dbReference>
<dbReference type="InterPro" id="IPR016047">
    <property type="entry name" value="M23ase_b-sheet_dom"/>
</dbReference>
<feature type="chain" id="PRO_5011449883" evidence="2">
    <location>
        <begin position="23"/>
        <end position="383"/>
    </location>
</feature>
<dbReference type="STRING" id="990712.SAMN05216257_102179"/>
<reference evidence="5" key="1">
    <citation type="submission" date="2016-10" db="EMBL/GenBank/DDBJ databases">
        <authorList>
            <person name="Varghese N."/>
            <person name="Submissions S."/>
        </authorList>
    </citation>
    <scope>NUCLEOTIDE SEQUENCE [LARGE SCALE GENOMIC DNA]</scope>
    <source>
        <strain evidence="5">CGMCC 1.10789</strain>
    </source>
</reference>
<feature type="domain" description="LysM" evidence="3">
    <location>
        <begin position="158"/>
        <end position="202"/>
    </location>
</feature>
<sequence>MPEFSGTSSRLAAALIATAALAGCSGLDLDLRDVAGQPLDTSAAVEQASAPRPAPDARGVISYPQFDVAIARRGDTVASLAARIGVDARALAENNGLTPEASLRAGEVLVLPASARRGGSASAGGVDITTLAGNAIERAESAQASAAATPVQEGPAPVRHKVVRGDTAYSIARLYGVSVRALAEWNGLDADMTVREGQILLIPVPAEDVAAAKPEPAEARPTAPGEGSPTPLPPSAAKPLPEDDTKVTKETATPKPAAMAEERTETSTSRLVMPVQGSIIRPYKKGVNEGIDIAAAPGTPVKAAGSGVVAAITRDTDQVPILVIRHSGNLLTVYANIDDITVKKGDSVNRGQVIAKVRAGDPSFLHFEVREGFDSVDPVEYLN</sequence>
<keyword evidence="5" id="KW-1185">Reference proteome</keyword>
<dbReference type="Gene3D" id="2.70.70.10">
    <property type="entry name" value="Glucose Permease (Domain IIA)"/>
    <property type="match status" value="1"/>
</dbReference>
<evidence type="ECO:0000259" key="3">
    <source>
        <dbReference type="PROSITE" id="PS51782"/>
    </source>
</evidence>
<feature type="compositionally biased region" description="Basic and acidic residues" evidence="1">
    <location>
        <begin position="240"/>
        <end position="249"/>
    </location>
</feature>
<evidence type="ECO:0000313" key="5">
    <source>
        <dbReference type="Proteomes" id="UP000199328"/>
    </source>
</evidence>
<feature type="signal peptide" evidence="2">
    <location>
        <begin position="1"/>
        <end position="22"/>
    </location>
</feature>
<dbReference type="Pfam" id="PF01551">
    <property type="entry name" value="Peptidase_M23"/>
    <property type="match status" value="1"/>
</dbReference>
<feature type="region of interest" description="Disordered" evidence="1">
    <location>
        <begin position="211"/>
        <end position="270"/>
    </location>
</feature>
<keyword evidence="2" id="KW-0732">Signal</keyword>
<feature type="domain" description="LysM" evidence="3">
    <location>
        <begin position="67"/>
        <end position="111"/>
    </location>
</feature>
<proteinExistence type="predicted"/>
<dbReference type="EMBL" id="FNFV01000002">
    <property type="protein sequence ID" value="SDK27809.1"/>
    <property type="molecule type" value="Genomic_DNA"/>
</dbReference>
<feature type="compositionally biased region" description="Low complexity" evidence="1">
    <location>
        <begin position="211"/>
        <end position="226"/>
    </location>
</feature>
<dbReference type="CDD" id="cd12797">
    <property type="entry name" value="M23_peptidase"/>
    <property type="match status" value="1"/>
</dbReference>
<dbReference type="AlphaFoldDB" id="A0A1G9AKC5"/>
<dbReference type="InterPro" id="IPR050570">
    <property type="entry name" value="Cell_wall_metabolism_enzyme"/>
</dbReference>
<dbReference type="Gene3D" id="3.10.350.10">
    <property type="entry name" value="LysM domain"/>
    <property type="match status" value="2"/>
</dbReference>
<dbReference type="Proteomes" id="UP000199328">
    <property type="component" value="Unassembled WGS sequence"/>
</dbReference>
<dbReference type="SUPFAM" id="SSF54106">
    <property type="entry name" value="LysM domain"/>
    <property type="match status" value="1"/>
</dbReference>
<name>A0A1G9AKC5_9RHOB</name>
<gene>
    <name evidence="4" type="ORF">SAMN05216257_102179</name>
</gene>
<evidence type="ECO:0000256" key="1">
    <source>
        <dbReference type="SAM" id="MobiDB-lite"/>
    </source>
</evidence>
<accession>A0A1G9AKC5</accession>
<dbReference type="InterPro" id="IPR011055">
    <property type="entry name" value="Dup_hybrid_motif"/>
</dbReference>
<dbReference type="SUPFAM" id="SSF51261">
    <property type="entry name" value="Duplicated hybrid motif"/>
    <property type="match status" value="1"/>
</dbReference>
<dbReference type="PROSITE" id="PS51782">
    <property type="entry name" value="LYSM"/>
    <property type="match status" value="2"/>
</dbReference>
<dbReference type="SMART" id="SM00257">
    <property type="entry name" value="LysM"/>
    <property type="match status" value="2"/>
</dbReference>
<evidence type="ECO:0000256" key="2">
    <source>
        <dbReference type="SAM" id="SignalP"/>
    </source>
</evidence>
<dbReference type="PANTHER" id="PTHR21666">
    <property type="entry name" value="PEPTIDASE-RELATED"/>
    <property type="match status" value="1"/>
</dbReference>
<dbReference type="PANTHER" id="PTHR21666:SF270">
    <property type="entry name" value="MUREIN HYDROLASE ACTIVATOR ENVC"/>
    <property type="match status" value="1"/>
</dbReference>
<keyword evidence="4" id="KW-0378">Hydrolase</keyword>
<dbReference type="InterPro" id="IPR036779">
    <property type="entry name" value="LysM_dom_sf"/>
</dbReference>
<dbReference type="InterPro" id="IPR018392">
    <property type="entry name" value="LysM"/>
</dbReference>
<dbReference type="OrthoDB" id="9795421at2"/>
<evidence type="ECO:0000313" key="4">
    <source>
        <dbReference type="EMBL" id="SDK27809.1"/>
    </source>
</evidence>